<evidence type="ECO:0000313" key="3">
    <source>
        <dbReference type="Proteomes" id="UP000799776"/>
    </source>
</evidence>
<dbReference type="InterPro" id="IPR018712">
    <property type="entry name" value="Tle1-like_cat"/>
</dbReference>
<dbReference type="Pfam" id="PF09994">
    <property type="entry name" value="T6SS_Tle1-like_cat"/>
    <property type="match status" value="1"/>
</dbReference>
<sequence length="477" mass="54060">MDSDNGYVYPTFWDPQGHLQTPSNVTRIGRAILTEDKNHHPQIVYYQAGVGTGFSLSDKLIGGGTGEGLGENIREAYSFLANNYTPGDSIFLIGFSRGAFTARSIAGLIGAMGLLEKSGLPFFYDVFKDWENTGLENYKPMIKDQIPDFGLTVTPDKKDEYLDQYLAELKKRDLTRTVEIKAIGVWDTVGALGIPTTPFLRALNFPDFLHTYKFFDTSLDNHIENAFQALALDERRSAYGPAVWQRRPGCTTNLKQTWFPGVHSNVGGSYDDAELANLTLAWMMSQLSPWIEFDDEYVGKQWLINQKYYAKHVQTRRRGWALGRLVDSLKFPMSLLGMHVRTPGRYRRTDWITGRETGDLLVDTEERVHASVRVRMEDGGAGFNDRGRYKPAALKDWKCVEKEGYSDDVERDVDEVRWVYYGNDQKCKGKILPEDELGRFEMELLKKDPEAAARMFGEDWRVKLAGCGGDGQIDVRA</sequence>
<dbReference type="PANTHER" id="PTHR33840">
    <property type="match status" value="1"/>
</dbReference>
<evidence type="ECO:0000313" key="2">
    <source>
        <dbReference type="EMBL" id="KAF2086334.1"/>
    </source>
</evidence>
<proteinExistence type="predicted"/>
<reference evidence="2" key="1">
    <citation type="journal article" date="2020" name="Stud. Mycol.">
        <title>101 Dothideomycetes genomes: a test case for predicting lifestyles and emergence of pathogens.</title>
        <authorList>
            <person name="Haridas S."/>
            <person name="Albert R."/>
            <person name="Binder M."/>
            <person name="Bloem J."/>
            <person name="Labutti K."/>
            <person name="Salamov A."/>
            <person name="Andreopoulos B."/>
            <person name="Baker S."/>
            <person name="Barry K."/>
            <person name="Bills G."/>
            <person name="Bluhm B."/>
            <person name="Cannon C."/>
            <person name="Castanera R."/>
            <person name="Culley D."/>
            <person name="Daum C."/>
            <person name="Ezra D."/>
            <person name="Gonzalez J."/>
            <person name="Henrissat B."/>
            <person name="Kuo A."/>
            <person name="Liang C."/>
            <person name="Lipzen A."/>
            <person name="Lutzoni F."/>
            <person name="Magnuson J."/>
            <person name="Mondo S."/>
            <person name="Nolan M."/>
            <person name="Ohm R."/>
            <person name="Pangilinan J."/>
            <person name="Park H.-J."/>
            <person name="Ramirez L."/>
            <person name="Alfaro M."/>
            <person name="Sun H."/>
            <person name="Tritt A."/>
            <person name="Yoshinaga Y."/>
            <person name="Zwiers L.-H."/>
            <person name="Turgeon B."/>
            <person name="Goodwin S."/>
            <person name="Spatafora J."/>
            <person name="Crous P."/>
            <person name="Grigoriev I."/>
        </authorList>
    </citation>
    <scope>NUCLEOTIDE SEQUENCE</scope>
    <source>
        <strain evidence="2">CBS 121410</strain>
    </source>
</reference>
<dbReference type="AlphaFoldDB" id="A0A9P4HR04"/>
<name>A0A9P4HR04_9PEZI</name>
<dbReference type="Proteomes" id="UP000799776">
    <property type="component" value="Unassembled WGS sequence"/>
</dbReference>
<gene>
    <name evidence="2" type="ORF">K490DRAFT_44602</name>
</gene>
<dbReference type="PANTHER" id="PTHR33840:SF1">
    <property type="entry name" value="TLE1 PHOSPHOLIPASE DOMAIN-CONTAINING PROTEIN"/>
    <property type="match status" value="1"/>
</dbReference>
<keyword evidence="3" id="KW-1185">Reference proteome</keyword>
<dbReference type="InterPro" id="IPR029058">
    <property type="entry name" value="AB_hydrolase_fold"/>
</dbReference>
<dbReference type="SUPFAM" id="SSF53474">
    <property type="entry name" value="alpha/beta-Hydrolases"/>
    <property type="match status" value="1"/>
</dbReference>
<comment type="caution">
    <text evidence="2">The sequence shown here is derived from an EMBL/GenBank/DDBJ whole genome shotgun (WGS) entry which is preliminary data.</text>
</comment>
<evidence type="ECO:0000259" key="1">
    <source>
        <dbReference type="Pfam" id="PF09994"/>
    </source>
</evidence>
<dbReference type="OrthoDB" id="3057168at2759"/>
<protein>
    <recommendedName>
        <fullName evidence="1">T6SS Phospholipase effector Tle1-like catalytic domain-containing protein</fullName>
    </recommendedName>
</protein>
<feature type="domain" description="T6SS Phospholipase effector Tle1-like catalytic" evidence="1">
    <location>
        <begin position="18"/>
        <end position="286"/>
    </location>
</feature>
<organism evidence="2 3">
    <name type="scientific">Saccharata proteae CBS 121410</name>
    <dbReference type="NCBI Taxonomy" id="1314787"/>
    <lineage>
        <taxon>Eukaryota</taxon>
        <taxon>Fungi</taxon>
        <taxon>Dikarya</taxon>
        <taxon>Ascomycota</taxon>
        <taxon>Pezizomycotina</taxon>
        <taxon>Dothideomycetes</taxon>
        <taxon>Dothideomycetes incertae sedis</taxon>
        <taxon>Botryosphaeriales</taxon>
        <taxon>Saccharataceae</taxon>
        <taxon>Saccharata</taxon>
    </lineage>
</organism>
<dbReference type="EMBL" id="ML978725">
    <property type="protein sequence ID" value="KAF2086334.1"/>
    <property type="molecule type" value="Genomic_DNA"/>
</dbReference>
<accession>A0A9P4HR04</accession>